<dbReference type="Pfam" id="PF13516">
    <property type="entry name" value="LRR_6"/>
    <property type="match status" value="3"/>
</dbReference>
<protein>
    <submittedName>
        <fullName evidence="1">T-complex-associated testis-expressed protein 1</fullName>
    </submittedName>
</protein>
<proteinExistence type="predicted"/>
<dbReference type="AlphaFoldDB" id="A0A310SCG2"/>
<dbReference type="SUPFAM" id="SSF52047">
    <property type="entry name" value="RNI-like"/>
    <property type="match status" value="1"/>
</dbReference>
<gene>
    <name evidence="1" type="ORF">WN48_11210</name>
</gene>
<dbReference type="GO" id="GO:0006913">
    <property type="term" value="P:nucleocytoplasmic transport"/>
    <property type="evidence" value="ECO:0007669"/>
    <property type="project" value="TreeGrafter"/>
</dbReference>
<evidence type="ECO:0000313" key="1">
    <source>
        <dbReference type="EMBL" id="OAD52963.1"/>
    </source>
</evidence>
<organism evidence="1 2">
    <name type="scientific">Eufriesea mexicana</name>
    <dbReference type="NCBI Taxonomy" id="516756"/>
    <lineage>
        <taxon>Eukaryota</taxon>
        <taxon>Metazoa</taxon>
        <taxon>Ecdysozoa</taxon>
        <taxon>Arthropoda</taxon>
        <taxon>Hexapoda</taxon>
        <taxon>Insecta</taxon>
        <taxon>Pterygota</taxon>
        <taxon>Neoptera</taxon>
        <taxon>Endopterygota</taxon>
        <taxon>Hymenoptera</taxon>
        <taxon>Apocrita</taxon>
        <taxon>Aculeata</taxon>
        <taxon>Apoidea</taxon>
        <taxon>Anthophila</taxon>
        <taxon>Apidae</taxon>
        <taxon>Eufriesea</taxon>
    </lineage>
</organism>
<dbReference type="EMBL" id="KQ769179">
    <property type="protein sequence ID" value="OAD52963.1"/>
    <property type="molecule type" value="Genomic_DNA"/>
</dbReference>
<dbReference type="SMART" id="SM00368">
    <property type="entry name" value="LRR_RI"/>
    <property type="match status" value="4"/>
</dbReference>
<dbReference type="InterPro" id="IPR001611">
    <property type="entry name" value="Leu-rich_rpt"/>
</dbReference>
<dbReference type="GO" id="GO:0031267">
    <property type="term" value="F:small GTPase binding"/>
    <property type="evidence" value="ECO:0007669"/>
    <property type="project" value="TreeGrafter"/>
</dbReference>
<accession>A0A310SCG2</accession>
<reference evidence="1 2" key="1">
    <citation type="submission" date="2015-07" db="EMBL/GenBank/DDBJ databases">
        <title>The genome of Eufriesea mexicana.</title>
        <authorList>
            <person name="Pan H."/>
            <person name="Kapheim K."/>
        </authorList>
    </citation>
    <scope>NUCLEOTIDE SEQUENCE [LARGE SCALE GENOMIC DNA]</scope>
    <source>
        <strain evidence="1">0111107269</strain>
        <tissue evidence="1">Whole body</tissue>
    </source>
</reference>
<dbReference type="GO" id="GO:0005829">
    <property type="term" value="C:cytosol"/>
    <property type="evidence" value="ECO:0007669"/>
    <property type="project" value="TreeGrafter"/>
</dbReference>
<dbReference type="Gene3D" id="3.80.10.10">
    <property type="entry name" value="Ribonuclease Inhibitor"/>
    <property type="match status" value="2"/>
</dbReference>
<sequence>MKIPYTIPKNVLEAYRCSEETTRLMSEVERTIRPEDVSWDEQRIPSLKTLALRVIASVWKENPILEELPTCEDRNTLMEILPTDLPFELVTKKIENEHYWERYSKARWEHNDPVEHGNSWRRRYCEGAFQDYLENLEPSFFEPQKEECDKMIELVRDHVHSIELRSLLPTKKHRISLNEEDPCLLEEETVHHIPLELILPRFPYLNEIRINFGLVYMNDGFEWRDFEISIEDCMGFGRGIKACPRLRKFTLTRSNLDQPRIAALLQGMVENDNVKEIDLSHCKLADKGAQAVGEFLSLHKNLKTIHLANNDIGPEGVAGIIYGLLKAEHAILKHLNLRLNPVLDDGASHVCAYLLRNESLEVLNLSACGIGTAGGAALADVLGSGCIKSESLNLDVSNNDFNETIGEQFEAALKNAPFIVAFEARMCNFSKQSEYSIYEAVVRSKQQKRKEKTKEILNTAQKISIDSSTSMNHDSVSSAVFSDSLFKISYLLEATIHHSYFLSGELSLSKQLLEGNRPGSLLSGSRTLEVEQNLFRSWCSPLGSSKVTPQLLHVPLHYEIYLDLTDVQIRWNDEL</sequence>
<dbReference type="PANTHER" id="PTHR24113:SF15">
    <property type="entry name" value="NACHT DOMAIN-CONTAINING PROTEIN"/>
    <property type="match status" value="1"/>
</dbReference>
<dbReference type="InterPro" id="IPR027038">
    <property type="entry name" value="RanGap"/>
</dbReference>
<dbReference type="Proteomes" id="UP000250275">
    <property type="component" value="Unassembled WGS sequence"/>
</dbReference>
<dbReference type="PANTHER" id="PTHR24113">
    <property type="entry name" value="RAN GTPASE-ACTIVATING PROTEIN 1"/>
    <property type="match status" value="1"/>
</dbReference>
<name>A0A310SCG2_9HYME</name>
<dbReference type="GO" id="GO:0048471">
    <property type="term" value="C:perinuclear region of cytoplasm"/>
    <property type="evidence" value="ECO:0007669"/>
    <property type="project" value="TreeGrafter"/>
</dbReference>
<dbReference type="GO" id="GO:0005096">
    <property type="term" value="F:GTPase activator activity"/>
    <property type="evidence" value="ECO:0007669"/>
    <property type="project" value="InterPro"/>
</dbReference>
<dbReference type="GO" id="GO:0005634">
    <property type="term" value="C:nucleus"/>
    <property type="evidence" value="ECO:0007669"/>
    <property type="project" value="TreeGrafter"/>
</dbReference>
<dbReference type="OrthoDB" id="341587at2759"/>
<dbReference type="InterPro" id="IPR032675">
    <property type="entry name" value="LRR_dom_sf"/>
</dbReference>
<evidence type="ECO:0000313" key="2">
    <source>
        <dbReference type="Proteomes" id="UP000250275"/>
    </source>
</evidence>
<keyword evidence="2" id="KW-1185">Reference proteome</keyword>